<dbReference type="Pfam" id="PF16069">
    <property type="entry name" value="DUF4811"/>
    <property type="match status" value="1"/>
</dbReference>
<feature type="transmembrane region" description="Helical" evidence="1">
    <location>
        <begin position="27"/>
        <end position="45"/>
    </location>
</feature>
<accession>A0A0R2FUK9</accession>
<keyword evidence="1" id="KW-0472">Membrane</keyword>
<comment type="caution">
    <text evidence="2">The sequence shown here is derived from an EMBL/GenBank/DDBJ whole genome shotgun (WGS) entry which is preliminary data.</text>
</comment>
<organism evidence="2 3">
    <name type="scientific">Liquorilactobacillus mali</name>
    <dbReference type="NCBI Taxonomy" id="1618"/>
    <lineage>
        <taxon>Bacteria</taxon>
        <taxon>Bacillati</taxon>
        <taxon>Bacillota</taxon>
        <taxon>Bacilli</taxon>
        <taxon>Lactobacillales</taxon>
        <taxon>Lactobacillaceae</taxon>
        <taxon>Liquorilactobacillus</taxon>
    </lineage>
</organism>
<evidence type="ECO:0000256" key="1">
    <source>
        <dbReference type="SAM" id="Phobius"/>
    </source>
</evidence>
<dbReference type="InterPro" id="IPR032083">
    <property type="entry name" value="DUF4811"/>
</dbReference>
<gene>
    <name evidence="2" type="ORF">IV36_GL001350</name>
</gene>
<keyword evidence="1" id="KW-0812">Transmembrane</keyword>
<dbReference type="RefSeq" id="WP_056990618.1">
    <property type="nucleotide sequence ID" value="NZ_JATAAJ010000005.1"/>
</dbReference>
<dbReference type="Proteomes" id="UP000051727">
    <property type="component" value="Unassembled WGS sequence"/>
</dbReference>
<evidence type="ECO:0000313" key="2">
    <source>
        <dbReference type="EMBL" id="KRN32099.1"/>
    </source>
</evidence>
<dbReference type="STRING" id="1618.IV36_GL001350"/>
<keyword evidence="1" id="KW-1133">Transmembrane helix</keyword>
<protein>
    <recommendedName>
        <fullName evidence="4">DUF4811 domain-containing protein</fullName>
    </recommendedName>
</protein>
<evidence type="ECO:0008006" key="4">
    <source>
        <dbReference type="Google" id="ProtNLM"/>
    </source>
</evidence>
<name>A0A0R2FUK9_9LACO</name>
<sequence length="248" mass="28211">MIIFSLIICAILLFASMISIDKAFLRNILSIVFALGLIISMIFMIENDRHHFGMHKVETVKSSKLVSAASSKQINLLLYQTVGTSGKEKVYIYKSKSNQKKATTTNPDPAKTQNKIKKTAGTAKLVTKTLRWEYKNKFYKFWFGISGNDHKLIRHYNTFKINDNWVVLSTQQAKKLQKLAKNEDQTKVQAQAKEYVETQVKEKLTAAMTKNPTMSAQEQQALTAKASLQAQKDFKKQALQELINEAKK</sequence>
<proteinExistence type="predicted"/>
<dbReference type="OrthoDB" id="2249491at2"/>
<dbReference type="PATRIC" id="fig|1618.3.peg.1367"/>
<evidence type="ECO:0000313" key="3">
    <source>
        <dbReference type="Proteomes" id="UP000051727"/>
    </source>
</evidence>
<dbReference type="AlphaFoldDB" id="A0A0R2FUK9"/>
<reference evidence="2 3" key="1">
    <citation type="journal article" date="2015" name="Genome Announc.">
        <title>Expanding the biotechnology potential of lactobacilli through comparative genomics of 213 strains and associated genera.</title>
        <authorList>
            <person name="Sun Z."/>
            <person name="Harris H.M."/>
            <person name="McCann A."/>
            <person name="Guo C."/>
            <person name="Argimon S."/>
            <person name="Zhang W."/>
            <person name="Yang X."/>
            <person name="Jeffery I.B."/>
            <person name="Cooney J.C."/>
            <person name="Kagawa T.F."/>
            <person name="Liu W."/>
            <person name="Song Y."/>
            <person name="Salvetti E."/>
            <person name="Wrobel A."/>
            <person name="Rasinkangas P."/>
            <person name="Parkhill J."/>
            <person name="Rea M.C."/>
            <person name="O'Sullivan O."/>
            <person name="Ritari J."/>
            <person name="Douillard F.P."/>
            <person name="Paul Ross R."/>
            <person name="Yang R."/>
            <person name="Briner A.E."/>
            <person name="Felis G.E."/>
            <person name="de Vos W.M."/>
            <person name="Barrangou R."/>
            <person name="Klaenhammer T.R."/>
            <person name="Caufield P.W."/>
            <person name="Cui Y."/>
            <person name="Zhang H."/>
            <person name="O'Toole P.W."/>
        </authorList>
    </citation>
    <scope>NUCLEOTIDE SEQUENCE [LARGE SCALE GENOMIC DNA]</scope>
    <source>
        <strain evidence="2 3">ATCC 27304</strain>
    </source>
</reference>
<dbReference type="EMBL" id="JQAR01000003">
    <property type="protein sequence ID" value="KRN32099.1"/>
    <property type="molecule type" value="Genomic_DNA"/>
</dbReference>